<sequence>MISESTIDKVRELPIENIIGNYVKLVKDGRTSMKGLCPFHKEDNPSF</sequence>
<evidence type="ECO:0000259" key="1">
    <source>
        <dbReference type="Pfam" id="PF01807"/>
    </source>
</evidence>
<dbReference type="GO" id="GO:0003677">
    <property type="term" value="F:DNA binding"/>
    <property type="evidence" value="ECO:0007669"/>
    <property type="project" value="InterPro"/>
</dbReference>
<gene>
    <name evidence="2" type="ORF">EVA_22597</name>
</gene>
<dbReference type="SUPFAM" id="SSF57783">
    <property type="entry name" value="Zinc beta-ribbon"/>
    <property type="match status" value="1"/>
</dbReference>
<dbReference type="GO" id="GO:0006260">
    <property type="term" value="P:DNA replication"/>
    <property type="evidence" value="ECO:0007669"/>
    <property type="project" value="InterPro"/>
</dbReference>
<dbReference type="Pfam" id="PF01807">
    <property type="entry name" value="Zn_ribbon_DnaG"/>
    <property type="match status" value="1"/>
</dbReference>
<feature type="non-terminal residue" evidence="2">
    <location>
        <position position="47"/>
    </location>
</feature>
<dbReference type="EMBL" id="AMCI01009567">
    <property type="protein sequence ID" value="EJW89296.1"/>
    <property type="molecule type" value="Genomic_DNA"/>
</dbReference>
<reference evidence="2" key="1">
    <citation type="journal article" date="2012" name="PLoS ONE">
        <title>Gene sets for utilization of primary and secondary nutrition supplies in the distal gut of endangered iberian lynx.</title>
        <authorList>
            <person name="Alcaide M."/>
            <person name="Messina E."/>
            <person name="Richter M."/>
            <person name="Bargiela R."/>
            <person name="Peplies J."/>
            <person name="Huws S.A."/>
            <person name="Newbold C.J."/>
            <person name="Golyshin P.N."/>
            <person name="Simon M.A."/>
            <person name="Lopez G."/>
            <person name="Yakimov M.M."/>
            <person name="Ferrer M."/>
        </authorList>
    </citation>
    <scope>NUCLEOTIDE SEQUENCE</scope>
</reference>
<accession>J9F328</accession>
<protein>
    <submittedName>
        <fullName evidence="2">Protein containing Zinc finger, CHC2-type domain protein</fullName>
        <ecNumber evidence="2">2.7.7.-</ecNumber>
    </submittedName>
</protein>
<dbReference type="GO" id="GO:0003899">
    <property type="term" value="F:DNA-directed RNA polymerase activity"/>
    <property type="evidence" value="ECO:0007669"/>
    <property type="project" value="InterPro"/>
</dbReference>
<comment type="caution">
    <text evidence="2">The sequence shown here is derived from an EMBL/GenBank/DDBJ whole genome shotgun (WGS) entry which is preliminary data.</text>
</comment>
<keyword evidence="2" id="KW-0548">Nucleotidyltransferase</keyword>
<dbReference type="AlphaFoldDB" id="J9F328"/>
<keyword evidence="2" id="KW-0808">Transferase</keyword>
<dbReference type="InterPro" id="IPR036977">
    <property type="entry name" value="DNA_primase_Znf_CHC2"/>
</dbReference>
<organism evidence="2">
    <name type="scientific">gut metagenome</name>
    <dbReference type="NCBI Taxonomy" id="749906"/>
    <lineage>
        <taxon>unclassified sequences</taxon>
        <taxon>metagenomes</taxon>
        <taxon>organismal metagenomes</taxon>
    </lineage>
</organism>
<dbReference type="InterPro" id="IPR002694">
    <property type="entry name" value="Znf_CHC2"/>
</dbReference>
<evidence type="ECO:0000313" key="2">
    <source>
        <dbReference type="EMBL" id="EJW89296.1"/>
    </source>
</evidence>
<name>J9F328_9ZZZZ</name>
<proteinExistence type="predicted"/>
<dbReference type="GO" id="GO:0008270">
    <property type="term" value="F:zinc ion binding"/>
    <property type="evidence" value="ECO:0007669"/>
    <property type="project" value="InterPro"/>
</dbReference>
<feature type="domain" description="Zinc finger CHC2-type" evidence="1">
    <location>
        <begin position="3"/>
        <end position="47"/>
    </location>
</feature>
<dbReference type="EC" id="2.7.7.-" evidence="2"/>
<dbReference type="Gene3D" id="3.90.580.10">
    <property type="entry name" value="Zinc finger, CHC2-type domain"/>
    <property type="match status" value="1"/>
</dbReference>